<dbReference type="EMBL" id="CP102290">
    <property type="protein sequence ID" value="UWP59279.1"/>
    <property type="molecule type" value="Genomic_DNA"/>
</dbReference>
<evidence type="ECO:0000313" key="2">
    <source>
        <dbReference type="EMBL" id="UWP59279.1"/>
    </source>
</evidence>
<feature type="transmembrane region" description="Helical" evidence="1">
    <location>
        <begin position="404"/>
        <end position="424"/>
    </location>
</feature>
<keyword evidence="1" id="KW-0812">Transmembrane</keyword>
<feature type="transmembrane region" description="Helical" evidence="1">
    <location>
        <begin position="129"/>
        <end position="150"/>
    </location>
</feature>
<evidence type="ECO:0000313" key="3">
    <source>
        <dbReference type="Proteomes" id="UP001060164"/>
    </source>
</evidence>
<feature type="transmembrane region" description="Helical" evidence="1">
    <location>
        <begin position="314"/>
        <end position="333"/>
    </location>
</feature>
<feature type="transmembrane region" description="Helical" evidence="1">
    <location>
        <begin position="43"/>
        <end position="67"/>
    </location>
</feature>
<feature type="transmembrane region" description="Helical" evidence="1">
    <location>
        <begin position="198"/>
        <end position="216"/>
    </location>
</feature>
<feature type="transmembrane region" description="Helical" evidence="1">
    <location>
        <begin position="430"/>
        <end position="457"/>
    </location>
</feature>
<proteinExistence type="predicted"/>
<gene>
    <name evidence="2" type="ORF">NQ502_18255</name>
</gene>
<feature type="transmembrane region" description="Helical" evidence="1">
    <location>
        <begin position="156"/>
        <end position="178"/>
    </location>
</feature>
<protein>
    <recommendedName>
        <fullName evidence="4">ABC transporter permease</fullName>
    </recommendedName>
</protein>
<reference evidence="2" key="1">
    <citation type="journal article" date="2022" name="Cell">
        <title>Design, construction, and in vivo augmentation of a complex gut microbiome.</title>
        <authorList>
            <person name="Cheng A.G."/>
            <person name="Ho P.Y."/>
            <person name="Aranda-Diaz A."/>
            <person name="Jain S."/>
            <person name="Yu F.B."/>
            <person name="Meng X."/>
            <person name="Wang M."/>
            <person name="Iakiviak M."/>
            <person name="Nagashima K."/>
            <person name="Zhao A."/>
            <person name="Murugkar P."/>
            <person name="Patil A."/>
            <person name="Atabakhsh K."/>
            <person name="Weakley A."/>
            <person name="Yan J."/>
            <person name="Brumbaugh A.R."/>
            <person name="Higginbottom S."/>
            <person name="Dimas A."/>
            <person name="Shiver A.L."/>
            <person name="Deutschbauer A."/>
            <person name="Neff N."/>
            <person name="Sonnenburg J.L."/>
            <person name="Huang K.C."/>
            <person name="Fischbach M.A."/>
        </authorList>
    </citation>
    <scope>NUCLEOTIDE SEQUENCE</scope>
    <source>
        <strain evidence="2">DSM 19829</strain>
    </source>
</reference>
<keyword evidence="1" id="KW-0472">Membrane</keyword>
<feature type="transmembrane region" description="Helical" evidence="1">
    <location>
        <begin position="494"/>
        <end position="515"/>
    </location>
</feature>
<name>A0ABY5VF95_9FIRM</name>
<feature type="transmembrane region" description="Helical" evidence="1">
    <location>
        <begin position="469"/>
        <end position="488"/>
    </location>
</feature>
<dbReference type="RefSeq" id="WP_028529845.1">
    <property type="nucleotide sequence ID" value="NZ_CABLBR010000035.1"/>
</dbReference>
<keyword evidence="1" id="KW-1133">Transmembrane helix</keyword>
<accession>A0ABY5VF95</accession>
<organism evidence="2 3">
    <name type="scientific">Ruminococcus gauvreauii</name>
    <dbReference type="NCBI Taxonomy" id="438033"/>
    <lineage>
        <taxon>Bacteria</taxon>
        <taxon>Bacillati</taxon>
        <taxon>Bacillota</taxon>
        <taxon>Clostridia</taxon>
        <taxon>Eubacteriales</taxon>
        <taxon>Oscillospiraceae</taxon>
        <taxon>Ruminococcus</taxon>
    </lineage>
</organism>
<sequence>MIRAFRISFSLKNTYRVNTIIYSIRQIPILGRLLPRELYSVRFFKIFACILAVIWEMISAFLGKFLYLVCMVTGIGLLYEKAPQDSVFLHILFFLTLIGSYMNTYMFNPTNDKYYAMILMRMNARQYTLSNYGYDVIKVIVGFMPFTILTGLTREVPAMICILIPFFIAGAKLSVAWFSLRRYKLTGKCTNENLPARVGWVMTGVLLAAAYGPVYFGLALPVWLVLILMALMIGTGIFAAVKIVSFDEYREMYQILLADKLNGVDYRENVKKAAQDQSRKAISQDITITSRRKGFEYLNELFIKRHRKVLWRPAERVAVIAAGIIAVMLILFQLRPDVMKRTNELLMSFLPYFVFIMYMVNRGTSFTQVLFMNCDHSMLTYSCYKEPASILKLFRIRLREIMKINLLPASVIGGGLAVLLYFSGGTDNPVNYAVLIISILALSIFFSVHYLTCYYLLQPYNSGTELKSGTYKIVVWITYFVCFGFMQLRMDTLLFGILVISFCVLYCIAACILVFKLANRTFKLRN</sequence>
<evidence type="ECO:0000256" key="1">
    <source>
        <dbReference type="SAM" id="Phobius"/>
    </source>
</evidence>
<keyword evidence="3" id="KW-1185">Reference proteome</keyword>
<feature type="transmembrane region" description="Helical" evidence="1">
    <location>
        <begin position="345"/>
        <end position="361"/>
    </location>
</feature>
<dbReference type="Proteomes" id="UP001060164">
    <property type="component" value="Chromosome"/>
</dbReference>
<feature type="transmembrane region" description="Helical" evidence="1">
    <location>
        <begin position="87"/>
        <end position="108"/>
    </location>
</feature>
<evidence type="ECO:0008006" key="4">
    <source>
        <dbReference type="Google" id="ProtNLM"/>
    </source>
</evidence>
<feature type="transmembrane region" description="Helical" evidence="1">
    <location>
        <begin position="222"/>
        <end position="244"/>
    </location>
</feature>